<dbReference type="Proteomes" id="UP000332933">
    <property type="component" value="Unassembled WGS sequence"/>
</dbReference>
<sequence length="295" mass="31340">MVTSSSDIIAAFGSEKGKVVLQNGHAVAYVMAGSSNAPNSFVLIPGAPGSFRDFRFLVPGLVSDSFNVIAFDVPGCGLSSANAAGGPFMTNASAIDALVEALDEGPLATTTDGHPRRCFLVGHSFGGGSVLHIAPRLKHVALGGLALLAPSGFRHHKHARPVFVTQFIYWLLTWSIVTRVLATTILRFVFVQLSGFSNRLTNDEITTSTQRVATFDFGLAKQSAEVLAAKSTPVFLAYATNDPIIEQEIGQEIATVLRPSVKLVYSTGGHHPQRTHADEIAAALAKWAKEAVETK</sequence>
<feature type="domain" description="AB hydrolase-1" evidence="1">
    <location>
        <begin position="41"/>
        <end position="283"/>
    </location>
</feature>
<dbReference type="EMBL" id="CAADRA010005136">
    <property type="protein sequence ID" value="VFT85684.1"/>
    <property type="molecule type" value="Genomic_DNA"/>
</dbReference>
<accession>A0A485KL58</accession>
<dbReference type="PANTHER" id="PTHR47533">
    <property type="entry name" value="PROTEIN CBG21859"/>
    <property type="match status" value="1"/>
</dbReference>
<dbReference type="InterPro" id="IPR000073">
    <property type="entry name" value="AB_hydrolase_1"/>
</dbReference>
<name>A0A485KL58_9STRA</name>
<evidence type="ECO:0000259" key="1">
    <source>
        <dbReference type="Pfam" id="PF12697"/>
    </source>
</evidence>
<reference evidence="3 4" key="1">
    <citation type="submission" date="2019-03" db="EMBL/GenBank/DDBJ databases">
        <authorList>
            <person name="Gaulin E."/>
            <person name="Dumas B."/>
        </authorList>
    </citation>
    <scope>NUCLEOTIDE SEQUENCE [LARGE SCALE GENOMIC DNA]</scope>
    <source>
        <strain evidence="3">CBS 568.67</strain>
    </source>
</reference>
<protein>
    <submittedName>
        <fullName evidence="3">Aste57867_8798 protein</fullName>
    </submittedName>
</protein>
<reference evidence="2" key="2">
    <citation type="submission" date="2019-06" db="EMBL/GenBank/DDBJ databases">
        <title>Genomics analysis of Aphanomyces spp. identifies a new class of oomycete effector associated with host adaptation.</title>
        <authorList>
            <person name="Gaulin E."/>
        </authorList>
    </citation>
    <scope>NUCLEOTIDE SEQUENCE</scope>
    <source>
        <strain evidence="2">CBS 578.67</strain>
    </source>
</reference>
<organism evidence="3 4">
    <name type="scientific">Aphanomyces stellatus</name>
    <dbReference type="NCBI Taxonomy" id="120398"/>
    <lineage>
        <taxon>Eukaryota</taxon>
        <taxon>Sar</taxon>
        <taxon>Stramenopiles</taxon>
        <taxon>Oomycota</taxon>
        <taxon>Saprolegniomycetes</taxon>
        <taxon>Saprolegniales</taxon>
        <taxon>Verrucalvaceae</taxon>
        <taxon>Aphanomyces</taxon>
    </lineage>
</organism>
<proteinExistence type="predicted"/>
<evidence type="ECO:0000313" key="3">
    <source>
        <dbReference type="EMBL" id="VFT85684.1"/>
    </source>
</evidence>
<dbReference type="Gene3D" id="3.40.50.1820">
    <property type="entry name" value="alpha/beta hydrolase"/>
    <property type="match status" value="1"/>
</dbReference>
<dbReference type="OrthoDB" id="6431331at2759"/>
<dbReference type="Pfam" id="PF12697">
    <property type="entry name" value="Abhydrolase_6"/>
    <property type="match status" value="1"/>
</dbReference>
<dbReference type="InterPro" id="IPR029058">
    <property type="entry name" value="AB_hydrolase_fold"/>
</dbReference>
<keyword evidence="4" id="KW-1185">Reference proteome</keyword>
<dbReference type="PANTHER" id="PTHR47533:SF4">
    <property type="entry name" value="AB HYDROLASE-1 DOMAIN-CONTAINING PROTEIN"/>
    <property type="match status" value="1"/>
</dbReference>
<evidence type="ECO:0000313" key="4">
    <source>
        <dbReference type="Proteomes" id="UP000332933"/>
    </source>
</evidence>
<dbReference type="EMBL" id="VJMH01005115">
    <property type="protein sequence ID" value="KAF0700620.1"/>
    <property type="molecule type" value="Genomic_DNA"/>
</dbReference>
<evidence type="ECO:0000313" key="2">
    <source>
        <dbReference type="EMBL" id="KAF0700620.1"/>
    </source>
</evidence>
<gene>
    <name evidence="3" type="primary">Aste57867_8798</name>
    <name evidence="2" type="ORF">As57867_008763</name>
    <name evidence="3" type="ORF">ASTE57867_8798</name>
</gene>
<dbReference type="SUPFAM" id="SSF53474">
    <property type="entry name" value="alpha/beta-Hydrolases"/>
    <property type="match status" value="1"/>
</dbReference>
<dbReference type="AlphaFoldDB" id="A0A485KL58"/>